<gene>
    <name evidence="3" type="ORF">F2P47_13795</name>
</gene>
<dbReference type="AlphaFoldDB" id="A0A6N6VGN4"/>
<evidence type="ECO:0000256" key="2">
    <source>
        <dbReference type="SAM" id="SignalP"/>
    </source>
</evidence>
<accession>A0A6N6VGN4</accession>
<name>A0A6N6VGN4_9HYPH</name>
<dbReference type="RefSeq" id="WP_152216962.1">
    <property type="nucleotide sequence ID" value="NZ_JBAQYD010000097.1"/>
</dbReference>
<feature type="chain" id="PRO_5026748674" evidence="2">
    <location>
        <begin position="26"/>
        <end position="194"/>
    </location>
</feature>
<feature type="region of interest" description="Disordered" evidence="1">
    <location>
        <begin position="33"/>
        <end position="194"/>
    </location>
</feature>
<keyword evidence="4" id="KW-1185">Reference proteome</keyword>
<evidence type="ECO:0000313" key="3">
    <source>
        <dbReference type="EMBL" id="KAB7739079.1"/>
    </source>
</evidence>
<evidence type="ECO:0000313" key="4">
    <source>
        <dbReference type="Proteomes" id="UP000468901"/>
    </source>
</evidence>
<keyword evidence="2" id="KW-0732">Signal</keyword>
<proteinExistence type="predicted"/>
<comment type="caution">
    <text evidence="3">The sequence shown here is derived from an EMBL/GenBank/DDBJ whole genome shotgun (WGS) entry which is preliminary data.</text>
</comment>
<dbReference type="Proteomes" id="UP000468901">
    <property type="component" value="Unassembled WGS sequence"/>
</dbReference>
<feature type="compositionally biased region" description="Low complexity" evidence="1">
    <location>
        <begin position="37"/>
        <end position="46"/>
    </location>
</feature>
<feature type="signal peptide" evidence="2">
    <location>
        <begin position="1"/>
        <end position="25"/>
    </location>
</feature>
<protein>
    <submittedName>
        <fullName evidence="3">Uncharacterized protein</fullName>
    </submittedName>
</protein>
<feature type="compositionally biased region" description="Polar residues" evidence="1">
    <location>
        <begin position="97"/>
        <end position="118"/>
    </location>
</feature>
<sequence>MNSRFLRIAGIALAAGLALTSFTNAASARERLRNGSATGTQGGTAQWSKGVERSPGHRSVDRSRNVTGPEGRSASMNAEHGCTEGAGCSRSIDRTGPNGNTYSHDSSTTRNPDGSVSHTAATSGPQGGSGSTTSNFARTEDGASWSRNKEGTGPNGNSASVDASGQCESGQCGSEVTRTTPNGGSTVSRWVTVE</sequence>
<feature type="compositionally biased region" description="Polar residues" evidence="1">
    <location>
        <begin position="155"/>
        <end position="194"/>
    </location>
</feature>
<evidence type="ECO:0000256" key="1">
    <source>
        <dbReference type="SAM" id="MobiDB-lite"/>
    </source>
</evidence>
<feature type="compositionally biased region" description="Basic and acidic residues" evidence="1">
    <location>
        <begin position="50"/>
        <end position="64"/>
    </location>
</feature>
<reference evidence="3 4" key="1">
    <citation type="submission" date="2019-09" db="EMBL/GenBank/DDBJ databases">
        <title>Parvibaculum sedimenti sp. nov., isolated from sediment.</title>
        <authorList>
            <person name="Wang Y."/>
        </authorList>
    </citation>
    <scope>NUCLEOTIDE SEQUENCE [LARGE SCALE GENOMIC DNA]</scope>
    <source>
        <strain evidence="3 4">HXT-9</strain>
    </source>
</reference>
<dbReference type="EMBL" id="WESC01000013">
    <property type="protein sequence ID" value="KAB7739079.1"/>
    <property type="molecule type" value="Genomic_DNA"/>
</dbReference>
<organism evidence="3 4">
    <name type="scientific">Parvibaculum sedimenti</name>
    <dbReference type="NCBI Taxonomy" id="2608632"/>
    <lineage>
        <taxon>Bacteria</taxon>
        <taxon>Pseudomonadati</taxon>
        <taxon>Pseudomonadota</taxon>
        <taxon>Alphaproteobacteria</taxon>
        <taxon>Hyphomicrobiales</taxon>
        <taxon>Parvibaculaceae</taxon>
        <taxon>Parvibaculum</taxon>
    </lineage>
</organism>